<organism evidence="4 5">
    <name type="scientific">Serinicoccus hydrothermalis</name>
    <dbReference type="NCBI Taxonomy" id="1758689"/>
    <lineage>
        <taxon>Bacteria</taxon>
        <taxon>Bacillati</taxon>
        <taxon>Actinomycetota</taxon>
        <taxon>Actinomycetes</taxon>
        <taxon>Micrococcales</taxon>
        <taxon>Ornithinimicrobiaceae</taxon>
        <taxon>Serinicoccus</taxon>
    </lineage>
</organism>
<dbReference type="PATRIC" id="fig|1758689.4.peg.3316"/>
<keyword evidence="1 2" id="KW-0129">CBS domain</keyword>
<feature type="domain" description="CBS" evidence="3">
    <location>
        <begin position="8"/>
        <end position="65"/>
    </location>
</feature>
<dbReference type="SUPFAM" id="SSF54631">
    <property type="entry name" value="CBS-domain pair"/>
    <property type="match status" value="1"/>
</dbReference>
<sequence length="139" mass="14586">MTTARDIMTPQAHTVSESASLVEAATLMREHGVGALPVMSEDGMLSGIITDRDIVVAGVAASHDVGAVAVGTVTQGIVSTVAPDEDVDRVVGVMGDQQIKRLVVVDGHEVIGMISESDLARNVDEDKIVDFVKQVYGRS</sequence>
<keyword evidence="5" id="KW-1185">Reference proteome</keyword>
<dbReference type="OrthoDB" id="9789996at2"/>
<evidence type="ECO:0000313" key="4">
    <source>
        <dbReference type="EMBL" id="ANS80582.1"/>
    </source>
</evidence>
<name>A0A1B1NGN5_9MICO</name>
<dbReference type="InterPro" id="IPR000644">
    <property type="entry name" value="CBS_dom"/>
</dbReference>
<dbReference type="Gene3D" id="3.10.580.10">
    <property type="entry name" value="CBS-domain"/>
    <property type="match status" value="1"/>
</dbReference>
<gene>
    <name evidence="4" type="ORF">SGUI_3186</name>
</gene>
<dbReference type="PANTHER" id="PTHR43080">
    <property type="entry name" value="CBS DOMAIN-CONTAINING PROTEIN CBSX3, MITOCHONDRIAL"/>
    <property type="match status" value="1"/>
</dbReference>
<feature type="domain" description="CBS" evidence="3">
    <location>
        <begin position="73"/>
        <end position="131"/>
    </location>
</feature>
<dbReference type="KEGG" id="serj:SGUI_3186"/>
<dbReference type="STRING" id="1758689.SGUI_3186"/>
<dbReference type="RefSeq" id="WP_066642044.1">
    <property type="nucleotide sequence ID" value="NZ_CP014989.1"/>
</dbReference>
<evidence type="ECO:0000256" key="2">
    <source>
        <dbReference type="PROSITE-ProRule" id="PRU00703"/>
    </source>
</evidence>
<evidence type="ECO:0000259" key="3">
    <source>
        <dbReference type="PROSITE" id="PS51371"/>
    </source>
</evidence>
<dbReference type="Pfam" id="PF00571">
    <property type="entry name" value="CBS"/>
    <property type="match status" value="2"/>
</dbReference>
<evidence type="ECO:0000256" key="1">
    <source>
        <dbReference type="ARBA" id="ARBA00023122"/>
    </source>
</evidence>
<dbReference type="AlphaFoldDB" id="A0A1B1NGN5"/>
<proteinExistence type="predicted"/>
<dbReference type="SMART" id="SM00116">
    <property type="entry name" value="CBS"/>
    <property type="match status" value="2"/>
</dbReference>
<dbReference type="EMBL" id="CP014989">
    <property type="protein sequence ID" value="ANS80582.1"/>
    <property type="molecule type" value="Genomic_DNA"/>
</dbReference>
<reference evidence="4 5" key="1">
    <citation type="submission" date="2016-03" db="EMBL/GenBank/DDBJ databases">
        <title>Shallow-sea hydrothermal system.</title>
        <authorList>
            <person name="Tang K."/>
        </authorList>
    </citation>
    <scope>NUCLEOTIDE SEQUENCE [LARGE SCALE GENOMIC DNA]</scope>
    <source>
        <strain evidence="4 5">JLT9</strain>
    </source>
</reference>
<dbReference type="PROSITE" id="PS51371">
    <property type="entry name" value="CBS"/>
    <property type="match status" value="2"/>
</dbReference>
<dbReference type="InterPro" id="IPR051257">
    <property type="entry name" value="Diverse_CBS-Domain"/>
</dbReference>
<dbReference type="PANTHER" id="PTHR43080:SF2">
    <property type="entry name" value="CBS DOMAIN-CONTAINING PROTEIN"/>
    <property type="match status" value="1"/>
</dbReference>
<accession>A0A1B1NGN5</accession>
<evidence type="ECO:0000313" key="5">
    <source>
        <dbReference type="Proteomes" id="UP000092482"/>
    </source>
</evidence>
<dbReference type="Proteomes" id="UP000092482">
    <property type="component" value="Chromosome"/>
</dbReference>
<dbReference type="InterPro" id="IPR046342">
    <property type="entry name" value="CBS_dom_sf"/>
</dbReference>
<protein>
    <submittedName>
        <fullName evidence="4">CBS domain protein</fullName>
    </submittedName>
</protein>